<dbReference type="RefSeq" id="WP_251224196.1">
    <property type="nucleotide sequence ID" value="NZ_JAMBOL010000015.1"/>
</dbReference>
<name>A0A9X2DTY6_9BACI</name>
<gene>
    <name evidence="2" type="ORF">M3202_15380</name>
</gene>
<evidence type="ECO:0000313" key="2">
    <source>
        <dbReference type="EMBL" id="MCM3715452.1"/>
    </source>
</evidence>
<dbReference type="EMBL" id="JAMBOL010000015">
    <property type="protein sequence ID" value="MCM3715452.1"/>
    <property type="molecule type" value="Genomic_DNA"/>
</dbReference>
<reference evidence="2" key="1">
    <citation type="submission" date="2022-05" db="EMBL/GenBank/DDBJ databases">
        <title>Comparative Genomics of Spacecraft Associated Microbes.</title>
        <authorList>
            <person name="Tran M.T."/>
            <person name="Wright A."/>
            <person name="Seuylemezian A."/>
            <person name="Eisen J."/>
            <person name="Coil D."/>
        </authorList>
    </citation>
    <scope>NUCLEOTIDE SEQUENCE</scope>
    <source>
        <strain evidence="2">214.1.1</strain>
    </source>
</reference>
<dbReference type="AlphaFoldDB" id="A0A9X2DTY6"/>
<proteinExistence type="predicted"/>
<keyword evidence="1" id="KW-0812">Transmembrane</keyword>
<sequence>MLKKWWVWLLIVILFILINVFITNQSNDEMNEERINPINSEISTH</sequence>
<organism evidence="2 3">
    <name type="scientific">Halalkalibacter oceani</name>
    <dbReference type="NCBI Taxonomy" id="1653776"/>
    <lineage>
        <taxon>Bacteria</taxon>
        <taxon>Bacillati</taxon>
        <taxon>Bacillota</taxon>
        <taxon>Bacilli</taxon>
        <taxon>Bacillales</taxon>
        <taxon>Bacillaceae</taxon>
        <taxon>Halalkalibacter</taxon>
    </lineage>
</organism>
<accession>A0A9X2DTY6</accession>
<evidence type="ECO:0000313" key="3">
    <source>
        <dbReference type="Proteomes" id="UP001139179"/>
    </source>
</evidence>
<keyword evidence="1" id="KW-0472">Membrane</keyword>
<keyword evidence="1" id="KW-1133">Transmembrane helix</keyword>
<keyword evidence="3" id="KW-1185">Reference proteome</keyword>
<dbReference type="Proteomes" id="UP001139179">
    <property type="component" value="Unassembled WGS sequence"/>
</dbReference>
<comment type="caution">
    <text evidence="2">The sequence shown here is derived from an EMBL/GenBank/DDBJ whole genome shotgun (WGS) entry which is preliminary data.</text>
</comment>
<feature type="transmembrane region" description="Helical" evidence="1">
    <location>
        <begin position="6"/>
        <end position="24"/>
    </location>
</feature>
<protein>
    <submittedName>
        <fullName evidence="2">Uncharacterized protein</fullName>
    </submittedName>
</protein>
<evidence type="ECO:0000256" key="1">
    <source>
        <dbReference type="SAM" id="Phobius"/>
    </source>
</evidence>